<protein>
    <submittedName>
        <fullName evidence="1">12899_t:CDS:1</fullName>
    </submittedName>
</protein>
<dbReference type="OrthoDB" id="2423144at2759"/>
<gene>
    <name evidence="1" type="ORF">ALEPTO_LOCUS3660</name>
</gene>
<organism evidence="1 2">
    <name type="scientific">Ambispora leptoticha</name>
    <dbReference type="NCBI Taxonomy" id="144679"/>
    <lineage>
        <taxon>Eukaryota</taxon>
        <taxon>Fungi</taxon>
        <taxon>Fungi incertae sedis</taxon>
        <taxon>Mucoromycota</taxon>
        <taxon>Glomeromycotina</taxon>
        <taxon>Glomeromycetes</taxon>
        <taxon>Archaeosporales</taxon>
        <taxon>Ambisporaceae</taxon>
        <taxon>Ambispora</taxon>
    </lineage>
</organism>
<dbReference type="Proteomes" id="UP000789508">
    <property type="component" value="Unassembled WGS sequence"/>
</dbReference>
<proteinExistence type="predicted"/>
<evidence type="ECO:0000313" key="1">
    <source>
        <dbReference type="EMBL" id="CAG8504629.1"/>
    </source>
</evidence>
<sequence length="230" mass="26767">MSNMRKAQEEINYQYPNIQNIRCITYYINLIACNIIAYKFANKLLHCINILVTFFCNNSRIGSKIQEMIKASDISDGGLKLYSYEKEEEDVDELSRTLSSDIIKNIIVIIEFLTIEQIINLNNHLIINSLGRIPEEDIDILDDDQTSTVTNNSNNETIVGREVLNFSNDDLLEEFEFWLCHKSFGYAKRVLAMPKNFDYAKKILTMPKEFWLCQKSFGYAKRVLAMPKEF</sequence>
<accession>A0A9N8ZRD3</accession>
<name>A0A9N8ZRD3_9GLOM</name>
<reference evidence="1" key="1">
    <citation type="submission" date="2021-06" db="EMBL/GenBank/DDBJ databases">
        <authorList>
            <person name="Kallberg Y."/>
            <person name="Tangrot J."/>
            <person name="Rosling A."/>
        </authorList>
    </citation>
    <scope>NUCLEOTIDE SEQUENCE</scope>
    <source>
        <strain evidence="1">FL130A</strain>
    </source>
</reference>
<dbReference type="AlphaFoldDB" id="A0A9N8ZRD3"/>
<comment type="caution">
    <text evidence="1">The sequence shown here is derived from an EMBL/GenBank/DDBJ whole genome shotgun (WGS) entry which is preliminary data.</text>
</comment>
<dbReference type="EMBL" id="CAJVPS010000714">
    <property type="protein sequence ID" value="CAG8504629.1"/>
    <property type="molecule type" value="Genomic_DNA"/>
</dbReference>
<keyword evidence="2" id="KW-1185">Reference proteome</keyword>
<evidence type="ECO:0000313" key="2">
    <source>
        <dbReference type="Proteomes" id="UP000789508"/>
    </source>
</evidence>